<evidence type="ECO:0000256" key="2">
    <source>
        <dbReference type="ARBA" id="ARBA00008000"/>
    </source>
</evidence>
<dbReference type="SUPFAM" id="SSF56176">
    <property type="entry name" value="FAD-binding/transporter-associated domain-like"/>
    <property type="match status" value="1"/>
</dbReference>
<evidence type="ECO:0000313" key="9">
    <source>
        <dbReference type="Proteomes" id="UP000315577"/>
    </source>
</evidence>
<reference evidence="6 8" key="1">
    <citation type="submission" date="2019-03" db="EMBL/GenBank/DDBJ databases">
        <title>Genomic Encyclopedia of Type Strains, Phase IV (KMG-IV): sequencing the most valuable type-strain genomes for metagenomic binning, comparative biology and taxonomic classification.</title>
        <authorList>
            <person name="Goeker M."/>
        </authorList>
    </citation>
    <scope>NUCLEOTIDE SEQUENCE [LARGE SCALE GENOMIC DNA]</scope>
    <source>
        <strain evidence="6 8">DSM 12034</strain>
    </source>
</reference>
<name>A0A4R3LBE0_9BURK</name>
<dbReference type="GO" id="GO:0016491">
    <property type="term" value="F:oxidoreductase activity"/>
    <property type="evidence" value="ECO:0007669"/>
    <property type="project" value="UniProtKB-KW"/>
</dbReference>
<dbReference type="InterPro" id="IPR016164">
    <property type="entry name" value="FAD-linked_Oxase-like_C"/>
</dbReference>
<sequence>MTMHTPMSAPNVTAPDDAVLDALRAVVGPEHVLTTATHDLTAWEQDWRRRHRGRARAVVRPADTAQVAAVVRACAAHGAPIVPQGGNTGLVLGGVPDASGTEVVLSLQRLQRIRALDRDNLTLTVEAGCVLQAAQQAAADAGLWLPLSLASEGSCTVGGVLATNAGGTQVLRFGNARDLCLGLEVVTADGRVWDGLRGLRKDNTGYDLRHLFIGSEGTLGVITAAVLKLVPQPAAQLTAWAAVPSLAAAVALLGVAQRHLGPGLTGFEVMNRLALQLVRRHFPALPQPLTEQDAPYAVLLELSDPEGETHARAQLEASLTHALQEGCALDAVVASSVAQARTLWHIRECIPLAQAEEGLNIKHDISLPVSRIPAFCAQAEVELQRHAPGARLVNFGHLGDGNLHFNVQCPEGADAAAFLRAHEAAINTLVYDLVRAHGGSISAEHGIGRLKAATLPRYQDPVALALMRAIKQALDPHHRLNPGRVLADGQAPTAP</sequence>
<dbReference type="Gene3D" id="3.30.43.10">
    <property type="entry name" value="Uridine Diphospho-n-acetylenolpyruvylglucosamine Reductase, domain 2"/>
    <property type="match status" value="1"/>
</dbReference>
<comment type="similarity">
    <text evidence="2">Belongs to the FAD-binding oxidoreductase/transferase type 4 family.</text>
</comment>
<dbReference type="SUPFAM" id="SSF55103">
    <property type="entry name" value="FAD-linked oxidases, C-terminal domain"/>
    <property type="match status" value="1"/>
</dbReference>
<organism evidence="6 8">
    <name type="scientific">Tepidimonas ignava</name>
    <dbReference type="NCBI Taxonomy" id="114249"/>
    <lineage>
        <taxon>Bacteria</taxon>
        <taxon>Pseudomonadati</taxon>
        <taxon>Pseudomonadota</taxon>
        <taxon>Betaproteobacteria</taxon>
        <taxon>Burkholderiales</taxon>
        <taxon>Tepidimonas</taxon>
    </lineage>
</organism>
<dbReference type="InterPro" id="IPR016171">
    <property type="entry name" value="Vanillyl_alc_oxidase_C-sub2"/>
</dbReference>
<evidence type="ECO:0000313" key="6">
    <source>
        <dbReference type="EMBL" id="TCS97089.1"/>
    </source>
</evidence>
<comment type="caution">
    <text evidence="6">The sequence shown here is derived from an EMBL/GenBank/DDBJ whole genome shotgun (WGS) entry which is preliminary data.</text>
</comment>
<reference evidence="7 9" key="2">
    <citation type="submission" date="2019-07" db="EMBL/GenBank/DDBJ databases">
        <title>Tepidimonas ignava SPS-1037 draft genome.</title>
        <authorList>
            <person name="Da Costa M.S."/>
            <person name="Froufe H.J.C."/>
            <person name="Egas C."/>
            <person name="Albuquerque L."/>
        </authorList>
    </citation>
    <scope>NUCLEOTIDE SEQUENCE [LARGE SCALE GENOMIC DNA]</scope>
    <source>
        <strain evidence="7 9">SPS-1037</strain>
    </source>
</reference>
<dbReference type="EC" id="1.-.-.-" evidence="7"/>
<dbReference type="PROSITE" id="PS51387">
    <property type="entry name" value="FAD_PCMH"/>
    <property type="match status" value="1"/>
</dbReference>
<proteinExistence type="inferred from homology"/>
<dbReference type="InterPro" id="IPR016167">
    <property type="entry name" value="FAD-bd_PCMH_sub1"/>
</dbReference>
<dbReference type="GO" id="GO:0071949">
    <property type="term" value="F:FAD binding"/>
    <property type="evidence" value="ECO:0007669"/>
    <property type="project" value="InterPro"/>
</dbReference>
<dbReference type="PANTHER" id="PTHR43716">
    <property type="entry name" value="D-2-HYDROXYGLUTARATE DEHYDROGENASE, MITOCHONDRIAL"/>
    <property type="match status" value="1"/>
</dbReference>
<evidence type="ECO:0000256" key="4">
    <source>
        <dbReference type="ARBA" id="ARBA00022827"/>
    </source>
</evidence>
<gene>
    <name evidence="6" type="ORF">EDC36_11152</name>
    <name evidence="7" type="ORF">Tigna_01154</name>
</gene>
<protein>
    <submittedName>
        <fullName evidence="7">FAD-linked oxidoreductase</fullName>
        <ecNumber evidence="7">1.-.-.-</ecNumber>
    </submittedName>
    <submittedName>
        <fullName evidence="6">FAD/FMN-containing dehydrogenase</fullName>
    </submittedName>
</protein>
<keyword evidence="7" id="KW-0560">Oxidoreductase</keyword>
<keyword evidence="3" id="KW-0285">Flavoprotein</keyword>
<dbReference type="Pfam" id="PF02913">
    <property type="entry name" value="FAD-oxidase_C"/>
    <property type="match status" value="1"/>
</dbReference>
<comment type="cofactor">
    <cofactor evidence="1">
        <name>FAD</name>
        <dbReference type="ChEBI" id="CHEBI:57692"/>
    </cofactor>
</comment>
<dbReference type="InterPro" id="IPR016166">
    <property type="entry name" value="FAD-bd_PCMH"/>
</dbReference>
<dbReference type="EMBL" id="VJNC01000006">
    <property type="protein sequence ID" value="TSE22323.1"/>
    <property type="molecule type" value="Genomic_DNA"/>
</dbReference>
<feature type="domain" description="FAD-binding PCMH-type" evidence="5">
    <location>
        <begin position="51"/>
        <end position="232"/>
    </location>
</feature>
<evidence type="ECO:0000256" key="3">
    <source>
        <dbReference type="ARBA" id="ARBA00022630"/>
    </source>
</evidence>
<dbReference type="Pfam" id="PF01565">
    <property type="entry name" value="FAD_binding_4"/>
    <property type="match status" value="1"/>
</dbReference>
<dbReference type="InterPro" id="IPR016169">
    <property type="entry name" value="FAD-bd_PCMH_sub2"/>
</dbReference>
<evidence type="ECO:0000313" key="8">
    <source>
        <dbReference type="Proteomes" id="UP000295536"/>
    </source>
</evidence>
<dbReference type="FunFam" id="1.10.45.10:FF:000001">
    <property type="entry name" value="D-lactate dehydrogenase mitochondrial"/>
    <property type="match status" value="1"/>
</dbReference>
<dbReference type="InterPro" id="IPR036318">
    <property type="entry name" value="FAD-bd_PCMH-like_sf"/>
</dbReference>
<dbReference type="InterPro" id="IPR051264">
    <property type="entry name" value="FAD-oxidored/transferase_4"/>
</dbReference>
<dbReference type="PANTHER" id="PTHR43716:SF2">
    <property type="entry name" value="BLL6224 PROTEIN"/>
    <property type="match status" value="1"/>
</dbReference>
<dbReference type="Gene3D" id="3.30.70.2740">
    <property type="match status" value="1"/>
</dbReference>
<evidence type="ECO:0000259" key="5">
    <source>
        <dbReference type="PROSITE" id="PS51387"/>
    </source>
</evidence>
<keyword evidence="4" id="KW-0274">FAD</keyword>
<evidence type="ECO:0000256" key="1">
    <source>
        <dbReference type="ARBA" id="ARBA00001974"/>
    </source>
</evidence>
<dbReference type="Gene3D" id="3.30.70.2190">
    <property type="match status" value="1"/>
</dbReference>
<dbReference type="Proteomes" id="UP000295536">
    <property type="component" value="Unassembled WGS sequence"/>
</dbReference>
<dbReference type="Gene3D" id="1.10.45.10">
    <property type="entry name" value="Vanillyl-alcohol Oxidase, Chain A, domain 4"/>
    <property type="match status" value="1"/>
</dbReference>
<dbReference type="AlphaFoldDB" id="A0A4R3LBE0"/>
<dbReference type="EMBL" id="SMAH01000011">
    <property type="protein sequence ID" value="TCS97089.1"/>
    <property type="molecule type" value="Genomic_DNA"/>
</dbReference>
<accession>A0A4R3LBE0</accession>
<dbReference type="InterPro" id="IPR004113">
    <property type="entry name" value="FAD-bd_oxidored_4_C"/>
</dbReference>
<dbReference type="InterPro" id="IPR006094">
    <property type="entry name" value="Oxid_FAD_bind_N"/>
</dbReference>
<dbReference type="GO" id="GO:0022904">
    <property type="term" value="P:respiratory electron transport chain"/>
    <property type="evidence" value="ECO:0007669"/>
    <property type="project" value="TreeGrafter"/>
</dbReference>
<evidence type="ECO:0000313" key="7">
    <source>
        <dbReference type="EMBL" id="TSE22323.1"/>
    </source>
</evidence>
<keyword evidence="9" id="KW-1185">Reference proteome</keyword>
<dbReference type="Proteomes" id="UP000315577">
    <property type="component" value="Unassembled WGS sequence"/>
</dbReference>
<dbReference type="Gene3D" id="3.30.465.10">
    <property type="match status" value="1"/>
</dbReference>